<dbReference type="OrthoDB" id="2420817at2759"/>
<reference evidence="2" key="1">
    <citation type="journal article" date="2020" name="Fungal Divers.">
        <title>Resolving the Mortierellaceae phylogeny through synthesis of multi-gene phylogenetics and phylogenomics.</title>
        <authorList>
            <person name="Vandepol N."/>
            <person name="Liber J."/>
            <person name="Desiro A."/>
            <person name="Na H."/>
            <person name="Kennedy M."/>
            <person name="Barry K."/>
            <person name="Grigoriev I.V."/>
            <person name="Miller A.N."/>
            <person name="O'Donnell K."/>
            <person name="Stajich J.E."/>
            <person name="Bonito G."/>
        </authorList>
    </citation>
    <scope>NUCLEOTIDE SEQUENCE</scope>
    <source>
        <strain evidence="2">CK1249</strain>
    </source>
</reference>
<organism evidence="2 3">
    <name type="scientific">Mortierella alpina</name>
    <name type="common">Oleaginous fungus</name>
    <name type="synonym">Mortierella renispora</name>
    <dbReference type="NCBI Taxonomy" id="64518"/>
    <lineage>
        <taxon>Eukaryota</taxon>
        <taxon>Fungi</taxon>
        <taxon>Fungi incertae sedis</taxon>
        <taxon>Mucoromycota</taxon>
        <taxon>Mortierellomycotina</taxon>
        <taxon>Mortierellomycetes</taxon>
        <taxon>Mortierellales</taxon>
        <taxon>Mortierellaceae</taxon>
        <taxon>Mortierella</taxon>
    </lineage>
</organism>
<feature type="region of interest" description="Disordered" evidence="1">
    <location>
        <begin position="1"/>
        <end position="35"/>
    </location>
</feature>
<sequence length="75" mass="7887">VPVDSPRLPSFPPAASSSSKTVIDEEGGDWGLQAQPRRYNSVKLGMTGVTGATRRAIGRPVEKGHGLELGPEDCV</sequence>
<evidence type="ECO:0000313" key="2">
    <source>
        <dbReference type="EMBL" id="KAF9944435.1"/>
    </source>
</evidence>
<gene>
    <name evidence="2" type="ORF">BGZ70_004649</name>
</gene>
<feature type="non-terminal residue" evidence="2">
    <location>
        <position position="1"/>
    </location>
</feature>
<evidence type="ECO:0000256" key="1">
    <source>
        <dbReference type="SAM" id="MobiDB-lite"/>
    </source>
</evidence>
<proteinExistence type="predicted"/>
<feature type="compositionally biased region" description="Low complexity" evidence="1">
    <location>
        <begin position="1"/>
        <end position="19"/>
    </location>
</feature>
<protein>
    <submittedName>
        <fullName evidence="2">Uncharacterized protein</fullName>
    </submittedName>
</protein>
<comment type="caution">
    <text evidence="2">The sequence shown here is derived from an EMBL/GenBank/DDBJ whole genome shotgun (WGS) entry which is preliminary data.</text>
</comment>
<keyword evidence="3" id="KW-1185">Reference proteome</keyword>
<dbReference type="AlphaFoldDB" id="A0A9P6IQM3"/>
<evidence type="ECO:0000313" key="3">
    <source>
        <dbReference type="Proteomes" id="UP000738359"/>
    </source>
</evidence>
<feature type="region of interest" description="Disordered" evidence="1">
    <location>
        <begin position="55"/>
        <end position="75"/>
    </location>
</feature>
<dbReference type="EMBL" id="JAAAHY010002453">
    <property type="protein sequence ID" value="KAF9944435.1"/>
    <property type="molecule type" value="Genomic_DNA"/>
</dbReference>
<name>A0A9P6IQM3_MORAP</name>
<dbReference type="Proteomes" id="UP000738359">
    <property type="component" value="Unassembled WGS sequence"/>
</dbReference>
<accession>A0A9P6IQM3</accession>